<name>A0ABV0Q696_9TELE</name>
<comment type="caution">
    <text evidence="1">The sequence shown here is derived from an EMBL/GenBank/DDBJ whole genome shotgun (WGS) entry which is preliminary data.</text>
</comment>
<organism evidence="1 2">
    <name type="scientific">Xenoophorus captivus</name>
    <dbReference type="NCBI Taxonomy" id="1517983"/>
    <lineage>
        <taxon>Eukaryota</taxon>
        <taxon>Metazoa</taxon>
        <taxon>Chordata</taxon>
        <taxon>Craniata</taxon>
        <taxon>Vertebrata</taxon>
        <taxon>Euteleostomi</taxon>
        <taxon>Actinopterygii</taxon>
        <taxon>Neopterygii</taxon>
        <taxon>Teleostei</taxon>
        <taxon>Neoteleostei</taxon>
        <taxon>Acanthomorphata</taxon>
        <taxon>Ovalentaria</taxon>
        <taxon>Atherinomorphae</taxon>
        <taxon>Cyprinodontiformes</taxon>
        <taxon>Goodeidae</taxon>
        <taxon>Xenoophorus</taxon>
    </lineage>
</organism>
<dbReference type="Proteomes" id="UP001434883">
    <property type="component" value="Unassembled WGS sequence"/>
</dbReference>
<sequence length="193" mass="21957">ALNASVRAEMHCGCVKLNVRLFKSLCSSLGVSPTFVLGPQVGLLHLPKPNRKILQGDHSVCTMNTSSMSTVYQMKPEEKMTASLDVMLWQEVCIIIDYCLHLYKGERGPPITPVGSFLMLLHQYNSGPRTGKRDDEALNLCLPKKCYEYLYLAIGLFRCHAQQLNWYHLASHLFPQWSRSMYMDSVQYSSYTN</sequence>
<keyword evidence="2" id="KW-1185">Reference proteome</keyword>
<evidence type="ECO:0000313" key="1">
    <source>
        <dbReference type="EMBL" id="MEQ2191320.1"/>
    </source>
</evidence>
<proteinExistence type="predicted"/>
<evidence type="ECO:0000313" key="2">
    <source>
        <dbReference type="Proteomes" id="UP001434883"/>
    </source>
</evidence>
<protein>
    <submittedName>
        <fullName evidence="1">Uncharacterized protein</fullName>
    </submittedName>
</protein>
<dbReference type="EMBL" id="JAHRIN010000659">
    <property type="protein sequence ID" value="MEQ2191320.1"/>
    <property type="molecule type" value="Genomic_DNA"/>
</dbReference>
<feature type="non-terminal residue" evidence="1">
    <location>
        <position position="1"/>
    </location>
</feature>
<gene>
    <name evidence="1" type="ORF">XENOCAPTIV_026510</name>
</gene>
<reference evidence="1 2" key="1">
    <citation type="submission" date="2021-06" db="EMBL/GenBank/DDBJ databases">
        <authorList>
            <person name="Palmer J.M."/>
        </authorList>
    </citation>
    <scope>NUCLEOTIDE SEQUENCE [LARGE SCALE GENOMIC DNA]</scope>
    <source>
        <strain evidence="1 2">XC_2019</strain>
        <tissue evidence="1">Muscle</tissue>
    </source>
</reference>
<accession>A0ABV0Q696</accession>